<evidence type="ECO:0000313" key="2">
    <source>
        <dbReference type="Proteomes" id="UP000735302"/>
    </source>
</evidence>
<gene>
    <name evidence="1" type="ORF">PoB_000731900</name>
</gene>
<protein>
    <submittedName>
        <fullName evidence="1">Uncharacterized protein</fullName>
    </submittedName>
</protein>
<dbReference type="EMBL" id="BLXT01000847">
    <property type="protein sequence ID" value="GFN80813.1"/>
    <property type="molecule type" value="Genomic_DNA"/>
</dbReference>
<comment type="caution">
    <text evidence="1">The sequence shown here is derived from an EMBL/GenBank/DDBJ whole genome shotgun (WGS) entry which is preliminary data.</text>
</comment>
<accession>A0AAV3YFJ0</accession>
<organism evidence="1 2">
    <name type="scientific">Plakobranchus ocellatus</name>
    <dbReference type="NCBI Taxonomy" id="259542"/>
    <lineage>
        <taxon>Eukaryota</taxon>
        <taxon>Metazoa</taxon>
        <taxon>Spiralia</taxon>
        <taxon>Lophotrochozoa</taxon>
        <taxon>Mollusca</taxon>
        <taxon>Gastropoda</taxon>
        <taxon>Heterobranchia</taxon>
        <taxon>Euthyneura</taxon>
        <taxon>Panpulmonata</taxon>
        <taxon>Sacoglossa</taxon>
        <taxon>Placobranchoidea</taxon>
        <taxon>Plakobranchidae</taxon>
        <taxon>Plakobranchus</taxon>
    </lineage>
</organism>
<proteinExistence type="predicted"/>
<reference evidence="1 2" key="1">
    <citation type="journal article" date="2021" name="Elife">
        <title>Chloroplast acquisition without the gene transfer in kleptoplastic sea slugs, Plakobranchus ocellatus.</title>
        <authorList>
            <person name="Maeda T."/>
            <person name="Takahashi S."/>
            <person name="Yoshida T."/>
            <person name="Shimamura S."/>
            <person name="Takaki Y."/>
            <person name="Nagai Y."/>
            <person name="Toyoda A."/>
            <person name="Suzuki Y."/>
            <person name="Arimoto A."/>
            <person name="Ishii H."/>
            <person name="Satoh N."/>
            <person name="Nishiyama T."/>
            <person name="Hasebe M."/>
            <person name="Maruyama T."/>
            <person name="Minagawa J."/>
            <person name="Obokata J."/>
            <person name="Shigenobu S."/>
        </authorList>
    </citation>
    <scope>NUCLEOTIDE SEQUENCE [LARGE SCALE GENOMIC DNA]</scope>
</reference>
<dbReference type="Proteomes" id="UP000735302">
    <property type="component" value="Unassembled WGS sequence"/>
</dbReference>
<evidence type="ECO:0000313" key="1">
    <source>
        <dbReference type="EMBL" id="GFN80813.1"/>
    </source>
</evidence>
<dbReference type="AlphaFoldDB" id="A0AAV3YFJ0"/>
<keyword evidence="2" id="KW-1185">Reference proteome</keyword>
<sequence>MQLKALAVGKSGRGCPKRKLLSQPQWKISARMSPEVNGSFGRHDVQQPQSNQTLLLFPETGFCNTIPTPCLQLPEVLRKQSSFKRHNMEM</sequence>
<name>A0AAV3YFJ0_9GAST</name>